<reference evidence="4" key="1">
    <citation type="submission" date="2020-05" db="EMBL/GenBank/DDBJ databases">
        <authorList>
            <person name="Chiriac C."/>
            <person name="Salcher M."/>
            <person name="Ghai R."/>
            <person name="Kavagutti S V."/>
        </authorList>
    </citation>
    <scope>NUCLEOTIDE SEQUENCE</scope>
</reference>
<dbReference type="GO" id="GO:0017000">
    <property type="term" value="P:antibiotic biosynthetic process"/>
    <property type="evidence" value="ECO:0007669"/>
    <property type="project" value="UniProtKB-KW"/>
</dbReference>
<accession>A0A6J5TBV8</accession>
<protein>
    <submittedName>
        <fullName evidence="4">TauD Probable taurine catabolism dioxygenase</fullName>
    </submittedName>
</protein>
<keyword evidence="1" id="KW-0560">Oxidoreductase</keyword>
<proteinExistence type="predicted"/>
<evidence type="ECO:0000256" key="1">
    <source>
        <dbReference type="ARBA" id="ARBA00023002"/>
    </source>
</evidence>
<dbReference type="Gene3D" id="3.60.130.10">
    <property type="entry name" value="Clavaminate synthase-like"/>
    <property type="match status" value="1"/>
</dbReference>
<dbReference type="InterPro" id="IPR003819">
    <property type="entry name" value="TauD/TfdA-like"/>
</dbReference>
<gene>
    <name evidence="4" type="ORF">UFOVP71_307</name>
</gene>
<dbReference type="PANTHER" id="PTHR10696:SF56">
    <property type="entry name" value="TAUD_TFDA-LIKE DOMAIN-CONTAINING PROTEIN"/>
    <property type="match status" value="1"/>
</dbReference>
<organism evidence="4">
    <name type="scientific">uncultured Caudovirales phage</name>
    <dbReference type="NCBI Taxonomy" id="2100421"/>
    <lineage>
        <taxon>Viruses</taxon>
        <taxon>Duplodnaviria</taxon>
        <taxon>Heunggongvirae</taxon>
        <taxon>Uroviricota</taxon>
        <taxon>Caudoviricetes</taxon>
        <taxon>Peduoviridae</taxon>
        <taxon>Maltschvirus</taxon>
        <taxon>Maltschvirus maltsch</taxon>
    </lineage>
</organism>
<dbReference type="Pfam" id="PF02668">
    <property type="entry name" value="TauD"/>
    <property type="match status" value="1"/>
</dbReference>
<dbReference type="InterPro" id="IPR050411">
    <property type="entry name" value="AlphaKG_dependent_hydroxylases"/>
</dbReference>
<dbReference type="PANTHER" id="PTHR10696">
    <property type="entry name" value="GAMMA-BUTYROBETAINE HYDROXYLASE-RELATED"/>
    <property type="match status" value="1"/>
</dbReference>
<dbReference type="InterPro" id="IPR042098">
    <property type="entry name" value="TauD-like_sf"/>
</dbReference>
<name>A0A6J5TBV8_9CAUD</name>
<sequence length="277" mass="32597">MITKDIYDSWCTEYTVTLDEFLAEDNSVWKDRLVKRGLVILKGLPPTLTDAEFHSIGKKFGNLWTIDDYRKGSGKFDPTLNKAGLNFPTSYFKTQNNYWKDNEMKYHADMAHVGEKSFPGRALYMVRTTQNGSGDTYWLNLEAAYDQFTEEERKFYNDVTITQHFMYAPGTQMVDYPFFKTNPNSGRLSPRMNCYGSDKTWIHHATKDGVEIKPFGEFMENVYKLCESKNNTLYRHHWENGDILIYDNWFSVHRRDPVSFEPDEPDRLLKRLTFNIQ</sequence>
<evidence type="ECO:0000259" key="3">
    <source>
        <dbReference type="Pfam" id="PF02668"/>
    </source>
</evidence>
<dbReference type="GO" id="GO:0051213">
    <property type="term" value="F:dioxygenase activity"/>
    <property type="evidence" value="ECO:0007669"/>
    <property type="project" value="UniProtKB-KW"/>
</dbReference>
<dbReference type="EMBL" id="LR797824">
    <property type="protein sequence ID" value="CAB4241769.1"/>
    <property type="molecule type" value="Genomic_DNA"/>
</dbReference>
<evidence type="ECO:0000256" key="2">
    <source>
        <dbReference type="ARBA" id="ARBA00023194"/>
    </source>
</evidence>
<feature type="domain" description="TauD/TfdA-like" evidence="3">
    <location>
        <begin position="10"/>
        <end position="273"/>
    </location>
</feature>
<keyword evidence="4" id="KW-0223">Dioxygenase</keyword>
<keyword evidence="2" id="KW-0045">Antibiotic biosynthesis</keyword>
<dbReference type="SUPFAM" id="SSF51197">
    <property type="entry name" value="Clavaminate synthase-like"/>
    <property type="match status" value="1"/>
</dbReference>
<evidence type="ECO:0000313" key="4">
    <source>
        <dbReference type="EMBL" id="CAB4241769.1"/>
    </source>
</evidence>